<gene>
    <name evidence="2" type="ORF">GCM10020366_11010</name>
</gene>
<name>A0ABP6RMD0_9PSEU</name>
<dbReference type="Proteomes" id="UP001500483">
    <property type="component" value="Unassembled WGS sequence"/>
</dbReference>
<comment type="caution">
    <text evidence="2">The sequence shown here is derived from an EMBL/GenBank/DDBJ whole genome shotgun (WGS) entry which is preliminary data.</text>
</comment>
<proteinExistence type="predicted"/>
<protein>
    <submittedName>
        <fullName evidence="2">Uncharacterized protein</fullName>
    </submittedName>
</protein>
<evidence type="ECO:0000256" key="1">
    <source>
        <dbReference type="SAM" id="MobiDB-lite"/>
    </source>
</evidence>
<reference evidence="3" key="1">
    <citation type="journal article" date="2019" name="Int. J. Syst. Evol. Microbiol.">
        <title>The Global Catalogue of Microorganisms (GCM) 10K type strain sequencing project: providing services to taxonomists for standard genome sequencing and annotation.</title>
        <authorList>
            <consortium name="The Broad Institute Genomics Platform"/>
            <consortium name="The Broad Institute Genome Sequencing Center for Infectious Disease"/>
            <person name="Wu L."/>
            <person name="Ma J."/>
        </authorList>
    </citation>
    <scope>NUCLEOTIDE SEQUENCE [LARGE SCALE GENOMIC DNA]</scope>
    <source>
        <strain evidence="3">JCM 9687</strain>
    </source>
</reference>
<dbReference type="EMBL" id="BAAAYK010000034">
    <property type="protein sequence ID" value="GAA3354416.1"/>
    <property type="molecule type" value="Genomic_DNA"/>
</dbReference>
<accession>A0ABP6RMD0</accession>
<keyword evidence="3" id="KW-1185">Reference proteome</keyword>
<feature type="region of interest" description="Disordered" evidence="1">
    <location>
        <begin position="15"/>
        <end position="39"/>
    </location>
</feature>
<evidence type="ECO:0000313" key="2">
    <source>
        <dbReference type="EMBL" id="GAA3354416.1"/>
    </source>
</evidence>
<evidence type="ECO:0000313" key="3">
    <source>
        <dbReference type="Proteomes" id="UP001500483"/>
    </source>
</evidence>
<organism evidence="2 3">
    <name type="scientific">Saccharopolyspora gregorii</name>
    <dbReference type="NCBI Taxonomy" id="33914"/>
    <lineage>
        <taxon>Bacteria</taxon>
        <taxon>Bacillati</taxon>
        <taxon>Actinomycetota</taxon>
        <taxon>Actinomycetes</taxon>
        <taxon>Pseudonocardiales</taxon>
        <taxon>Pseudonocardiaceae</taxon>
        <taxon>Saccharopolyspora</taxon>
    </lineage>
</organism>
<sequence>MPKPSVTCCATGFGAAAPEADGADEKPRGSVEGGAGPTYTGIAQAHGAVGHVVVGPDAR</sequence>